<keyword evidence="3" id="KW-1185">Reference proteome</keyword>
<gene>
    <name evidence="2" type="ORF">TSUD_409160</name>
</gene>
<sequence>MMVKMGFAEKWLRWMKACIFNSSMSVLVNRSPTEDLSCKRFTARRPLVSFLVFDCSRRYGSMSSLLSWEAITTSNKDSLWWRDVTGVGRKGDDCWFPLNVCSILGNGESIRFWKQKWFGAAPLRNLFPNLFDKELYKDCVVSDLVHNGSLALQWNSDWMNTLTHAEFDEKVELEQLLVGLNLYADREDRSRWVFNASGLFSVKSAYIFLQSRLDLINLDLNVIMVLNKVWKNDVPSKVGVFGWRLLFEKFPTRANLASKEVWKQVLGFIVGGGGTQHE</sequence>
<evidence type="ECO:0000259" key="1">
    <source>
        <dbReference type="Pfam" id="PF13966"/>
    </source>
</evidence>
<dbReference type="OrthoDB" id="1743609at2759"/>
<name>A0A2Z6PGX5_TRISU</name>
<dbReference type="InterPro" id="IPR026960">
    <property type="entry name" value="RVT-Znf"/>
</dbReference>
<dbReference type="Pfam" id="PF13966">
    <property type="entry name" value="zf-RVT"/>
    <property type="match status" value="1"/>
</dbReference>
<accession>A0A2Z6PGX5</accession>
<feature type="domain" description="Reverse transcriptase zinc-binding" evidence="1">
    <location>
        <begin position="200"/>
        <end position="260"/>
    </location>
</feature>
<organism evidence="2 3">
    <name type="scientific">Trifolium subterraneum</name>
    <name type="common">Subterranean clover</name>
    <dbReference type="NCBI Taxonomy" id="3900"/>
    <lineage>
        <taxon>Eukaryota</taxon>
        <taxon>Viridiplantae</taxon>
        <taxon>Streptophyta</taxon>
        <taxon>Embryophyta</taxon>
        <taxon>Tracheophyta</taxon>
        <taxon>Spermatophyta</taxon>
        <taxon>Magnoliopsida</taxon>
        <taxon>eudicotyledons</taxon>
        <taxon>Gunneridae</taxon>
        <taxon>Pentapetalae</taxon>
        <taxon>rosids</taxon>
        <taxon>fabids</taxon>
        <taxon>Fabales</taxon>
        <taxon>Fabaceae</taxon>
        <taxon>Papilionoideae</taxon>
        <taxon>50 kb inversion clade</taxon>
        <taxon>NPAAA clade</taxon>
        <taxon>Hologalegina</taxon>
        <taxon>IRL clade</taxon>
        <taxon>Trifolieae</taxon>
        <taxon>Trifolium</taxon>
    </lineage>
</organism>
<proteinExistence type="predicted"/>
<protein>
    <recommendedName>
        <fullName evidence="1">Reverse transcriptase zinc-binding domain-containing protein</fullName>
    </recommendedName>
</protein>
<dbReference type="AlphaFoldDB" id="A0A2Z6PGX5"/>
<evidence type="ECO:0000313" key="2">
    <source>
        <dbReference type="EMBL" id="GAU50300.1"/>
    </source>
</evidence>
<dbReference type="PANTHER" id="PTHR36617:SF15">
    <property type="entry name" value="REVERSE TRANSCRIPTASE ZINC-BINDING DOMAIN-CONTAINING PROTEIN"/>
    <property type="match status" value="1"/>
</dbReference>
<dbReference type="Proteomes" id="UP000242715">
    <property type="component" value="Unassembled WGS sequence"/>
</dbReference>
<reference evidence="3" key="1">
    <citation type="journal article" date="2017" name="Front. Plant Sci.">
        <title>Climate Clever Clovers: New Paradigm to Reduce the Environmental Footprint of Ruminants by Breeding Low Methanogenic Forages Utilizing Haplotype Variation.</title>
        <authorList>
            <person name="Kaur P."/>
            <person name="Appels R."/>
            <person name="Bayer P.E."/>
            <person name="Keeble-Gagnere G."/>
            <person name="Wang J."/>
            <person name="Hirakawa H."/>
            <person name="Shirasawa K."/>
            <person name="Vercoe P."/>
            <person name="Stefanova K."/>
            <person name="Durmic Z."/>
            <person name="Nichols P."/>
            <person name="Revell C."/>
            <person name="Isobe S.N."/>
            <person name="Edwards D."/>
            <person name="Erskine W."/>
        </authorList>
    </citation>
    <scope>NUCLEOTIDE SEQUENCE [LARGE SCALE GENOMIC DNA]</scope>
    <source>
        <strain evidence="3">cv. Daliak</strain>
    </source>
</reference>
<evidence type="ECO:0000313" key="3">
    <source>
        <dbReference type="Proteomes" id="UP000242715"/>
    </source>
</evidence>
<dbReference type="PANTHER" id="PTHR36617">
    <property type="entry name" value="PROTEIN, PUTATIVE-RELATED"/>
    <property type="match status" value="1"/>
</dbReference>
<dbReference type="EMBL" id="DF974733">
    <property type="protein sequence ID" value="GAU50300.1"/>
    <property type="molecule type" value="Genomic_DNA"/>
</dbReference>